<dbReference type="Pfam" id="PF00801">
    <property type="entry name" value="PKD"/>
    <property type="match status" value="1"/>
</dbReference>
<dbReference type="SUPFAM" id="SSF49299">
    <property type="entry name" value="PKD domain"/>
    <property type="match status" value="1"/>
</dbReference>
<dbReference type="PROSITE" id="PS50093">
    <property type="entry name" value="PKD"/>
    <property type="match status" value="1"/>
</dbReference>
<dbReference type="Gene3D" id="2.60.40.10">
    <property type="entry name" value="Immunoglobulins"/>
    <property type="match status" value="1"/>
</dbReference>
<dbReference type="EMBL" id="FXZM01000002">
    <property type="protein sequence ID" value="SMY10895.1"/>
    <property type="molecule type" value="Genomic_DNA"/>
</dbReference>
<dbReference type="InterPro" id="IPR013783">
    <property type="entry name" value="Ig-like_fold"/>
</dbReference>
<gene>
    <name evidence="3" type="ORF">BJEO58_00471</name>
</gene>
<evidence type="ECO:0000259" key="2">
    <source>
        <dbReference type="PROSITE" id="PS50093"/>
    </source>
</evidence>
<name>A0A2H1L2F2_9MICO</name>
<evidence type="ECO:0000313" key="3">
    <source>
        <dbReference type="EMBL" id="SMY10895.1"/>
    </source>
</evidence>
<dbReference type="InterPro" id="IPR035986">
    <property type="entry name" value="PKD_dom_sf"/>
</dbReference>
<feature type="region of interest" description="Disordered" evidence="1">
    <location>
        <begin position="38"/>
        <end position="114"/>
    </location>
</feature>
<feature type="compositionally biased region" description="Basic and acidic residues" evidence="1">
    <location>
        <begin position="38"/>
        <end position="55"/>
    </location>
</feature>
<feature type="domain" description="PKD" evidence="2">
    <location>
        <begin position="161"/>
        <end position="207"/>
    </location>
</feature>
<dbReference type="GO" id="GO:0005975">
    <property type="term" value="P:carbohydrate metabolic process"/>
    <property type="evidence" value="ECO:0007669"/>
    <property type="project" value="UniProtKB-ARBA"/>
</dbReference>
<evidence type="ECO:0000313" key="4">
    <source>
        <dbReference type="Proteomes" id="UP000234462"/>
    </source>
</evidence>
<sequence>MIIFNLLMLSEGVHASQKPIQTAGPDCSLFDGGKAECRGNDDGRDGDGGGDRGDRGGGGGGGGPRTNPDRDPGSWCEIPEGQEATICEHGDPESEPDGGGSIAPPIPSESDFATFDIPPSTPHALPVDWTVIGKPTAFWADASVKEFSAELLGFPLQVRATPIEFHWDFGDGNSTSAESPGREPSHPQYGSITHTFSDKGDRTVTLTTVYTGEYNYGGGWSSIAGTAAVQSDGLSMTVYRYHKYRVEDDCNENPYGTDCAAG</sequence>
<organism evidence="3 4">
    <name type="scientific">Brevibacterium jeotgali</name>
    <dbReference type="NCBI Taxonomy" id="1262550"/>
    <lineage>
        <taxon>Bacteria</taxon>
        <taxon>Bacillati</taxon>
        <taxon>Actinomycetota</taxon>
        <taxon>Actinomycetes</taxon>
        <taxon>Micrococcales</taxon>
        <taxon>Brevibacteriaceae</taxon>
        <taxon>Brevibacterium</taxon>
    </lineage>
</organism>
<dbReference type="Proteomes" id="UP000234462">
    <property type="component" value="Unassembled WGS sequence"/>
</dbReference>
<keyword evidence="4" id="KW-1185">Reference proteome</keyword>
<dbReference type="InterPro" id="IPR000601">
    <property type="entry name" value="PKD_dom"/>
</dbReference>
<proteinExistence type="predicted"/>
<dbReference type="CDD" id="cd00146">
    <property type="entry name" value="PKD"/>
    <property type="match status" value="1"/>
</dbReference>
<protein>
    <recommendedName>
        <fullName evidence="2">PKD domain-containing protein</fullName>
    </recommendedName>
</protein>
<feature type="region of interest" description="Disordered" evidence="1">
    <location>
        <begin position="172"/>
        <end position="194"/>
    </location>
</feature>
<reference evidence="4" key="1">
    <citation type="submission" date="2017-03" db="EMBL/GenBank/DDBJ databases">
        <authorList>
            <person name="Monnet C."/>
        </authorList>
    </citation>
    <scope>NUCLEOTIDE SEQUENCE [LARGE SCALE GENOMIC DNA]</scope>
    <source>
        <strain evidence="4">SJ5-8</strain>
    </source>
</reference>
<dbReference type="AlphaFoldDB" id="A0A2H1L2F2"/>
<evidence type="ECO:0000256" key="1">
    <source>
        <dbReference type="SAM" id="MobiDB-lite"/>
    </source>
</evidence>
<accession>A0A2H1L2F2</accession>